<dbReference type="AlphaFoldDB" id="A0A810N3J7"/>
<dbReference type="KEGG" id="pry:Prubr_45110"/>
<name>A0A810N3J7_9ACTN</name>
<feature type="domain" description="DUF559" evidence="1">
    <location>
        <begin position="230"/>
        <end position="294"/>
    </location>
</feature>
<dbReference type="InterPro" id="IPR007569">
    <property type="entry name" value="DUF559"/>
</dbReference>
<dbReference type="EMBL" id="AP023359">
    <property type="protein sequence ID" value="BCJ67490.1"/>
    <property type="molecule type" value="Genomic_DNA"/>
</dbReference>
<keyword evidence="3" id="KW-1185">Reference proteome</keyword>
<dbReference type="Pfam" id="PF04480">
    <property type="entry name" value="DUF559"/>
    <property type="match status" value="1"/>
</dbReference>
<evidence type="ECO:0000259" key="1">
    <source>
        <dbReference type="Pfam" id="PF04480"/>
    </source>
</evidence>
<evidence type="ECO:0000313" key="3">
    <source>
        <dbReference type="Proteomes" id="UP000680866"/>
    </source>
</evidence>
<accession>A0A810N3J7</accession>
<proteinExistence type="predicted"/>
<reference evidence="2" key="1">
    <citation type="submission" date="2020-08" db="EMBL/GenBank/DDBJ databases">
        <title>Whole genome shotgun sequence of Polymorphospora rubra NBRC 101157.</title>
        <authorList>
            <person name="Komaki H."/>
            <person name="Tamura T."/>
        </authorList>
    </citation>
    <scope>NUCLEOTIDE SEQUENCE</scope>
    <source>
        <strain evidence="2">NBRC 101157</strain>
    </source>
</reference>
<organism evidence="2 3">
    <name type="scientific">Polymorphospora rubra</name>
    <dbReference type="NCBI Taxonomy" id="338584"/>
    <lineage>
        <taxon>Bacteria</taxon>
        <taxon>Bacillati</taxon>
        <taxon>Actinomycetota</taxon>
        <taxon>Actinomycetes</taxon>
        <taxon>Micromonosporales</taxon>
        <taxon>Micromonosporaceae</taxon>
        <taxon>Polymorphospora</taxon>
    </lineage>
</organism>
<dbReference type="Gene3D" id="3.40.960.10">
    <property type="entry name" value="VSR Endonuclease"/>
    <property type="match status" value="1"/>
</dbReference>
<protein>
    <recommendedName>
        <fullName evidence="1">DUF559 domain-containing protein</fullName>
    </recommendedName>
</protein>
<dbReference type="Proteomes" id="UP000680866">
    <property type="component" value="Chromosome"/>
</dbReference>
<evidence type="ECO:0000313" key="2">
    <source>
        <dbReference type="EMBL" id="BCJ67490.1"/>
    </source>
</evidence>
<dbReference type="RefSeq" id="WP_212816819.1">
    <property type="nucleotide sequence ID" value="NZ_AP023359.1"/>
</dbReference>
<dbReference type="InterPro" id="IPR011335">
    <property type="entry name" value="Restrct_endonuc-II-like"/>
</dbReference>
<sequence>MPRLAKVPRELAFLPFVGSRAVARGLITKRMLSGQTWHRLLPDVYVHADGYQPDDHRMWCDAVALTLPPGAAICARSAAFLWGVNLLDRQTPVAVVLPSTYRPRGHQRVAVSYQRLTGDDITRFANLPVTTPTRTAFDLGRILPRTDAVVAVDALLARRVVRLDTLAGYLAAHPPCPGIRQLRQVLAIAEPLSGSPMETRLRLVLVDGGLPPPVAQHGVHDSRGRLVGRVDLAYPGWRIAIEYEGDHHRERAQFRRDVARLNDLRACGWLVLRFTADDVLRHPDRIIALVRQAIAERERPA</sequence>
<gene>
    <name evidence="2" type="ORF">Prubr_45110</name>
</gene>
<dbReference type="SUPFAM" id="SSF52980">
    <property type="entry name" value="Restriction endonuclease-like"/>
    <property type="match status" value="1"/>
</dbReference>